<accession>A0A2N9XSS1</accession>
<feature type="transmembrane region" description="Helical" evidence="1">
    <location>
        <begin position="31"/>
        <end position="48"/>
    </location>
</feature>
<feature type="transmembrane region" description="Helical" evidence="1">
    <location>
        <begin position="86"/>
        <end position="109"/>
    </location>
</feature>
<comment type="caution">
    <text evidence="2">The sequence shown here is derived from an EMBL/GenBank/DDBJ whole genome shotgun (WGS) entry which is preliminary data.</text>
</comment>
<evidence type="ECO:0000313" key="2">
    <source>
        <dbReference type="EMBL" id="PIT51931.1"/>
    </source>
</evidence>
<keyword evidence="1" id="KW-0472">Membrane</keyword>
<protein>
    <submittedName>
        <fullName evidence="2">Uncharacterized protein</fullName>
    </submittedName>
</protein>
<dbReference type="Proteomes" id="UP000231484">
    <property type="component" value="Unassembled WGS sequence"/>
</dbReference>
<proteinExistence type="predicted"/>
<dbReference type="AlphaFoldDB" id="A0A2N9XSS1"/>
<name>A0A2N9XSS1_9NEIS</name>
<keyword evidence="1" id="KW-1133">Transmembrane helix</keyword>
<feature type="transmembrane region" description="Helical" evidence="1">
    <location>
        <begin position="6"/>
        <end position="24"/>
    </location>
</feature>
<reference evidence="2 3" key="1">
    <citation type="journal article" date="2017" name="MBio">
        <title>Type VI secretion-mediated competition in the bee gut microbiome.</title>
        <authorList>
            <person name="Steele M.I."/>
            <person name="Kwong W.K."/>
            <person name="Powell J.E."/>
            <person name="Whiteley M."/>
            <person name="Moran N.A."/>
        </authorList>
    </citation>
    <scope>NUCLEOTIDE SEQUENCE [LARGE SCALE GENOMIC DNA]</scope>
    <source>
        <strain evidence="2 3">Occ4-2</strain>
    </source>
</reference>
<sequence length="112" mass="13019">MGQNSFATKACYITITVGLLALGVDKQSNSINFTIMVTFAYFDAFYLAREREYRILYEHLIDVTKRKNIKPHSLIVSEKINEFQIIFSPIVLMFYLSIFVILILFNCLCSFQ</sequence>
<dbReference type="EMBL" id="MEIQ01000026">
    <property type="protein sequence ID" value="PIT51931.1"/>
    <property type="molecule type" value="Genomic_DNA"/>
</dbReference>
<evidence type="ECO:0000313" key="3">
    <source>
        <dbReference type="Proteomes" id="UP000231484"/>
    </source>
</evidence>
<evidence type="ECO:0000256" key="1">
    <source>
        <dbReference type="SAM" id="Phobius"/>
    </source>
</evidence>
<organism evidence="2 3">
    <name type="scientific">Snodgrassella alvi</name>
    <dbReference type="NCBI Taxonomy" id="1196083"/>
    <lineage>
        <taxon>Bacteria</taxon>
        <taxon>Pseudomonadati</taxon>
        <taxon>Pseudomonadota</taxon>
        <taxon>Betaproteobacteria</taxon>
        <taxon>Neisseriales</taxon>
        <taxon>Neisseriaceae</taxon>
        <taxon>Snodgrassella</taxon>
    </lineage>
</organism>
<keyword evidence="1" id="KW-0812">Transmembrane</keyword>
<gene>
    <name evidence="2" type="ORF">BHC48_02215</name>
</gene>